<dbReference type="PANTHER" id="PTHR30614:SF0">
    <property type="entry name" value="L-CYSTINE TRANSPORT SYSTEM PERMEASE PROTEIN TCYL"/>
    <property type="match status" value="1"/>
</dbReference>
<protein>
    <submittedName>
        <fullName evidence="10">Polar amino acid transport system permease protein</fullName>
    </submittedName>
</protein>
<evidence type="ECO:0000256" key="7">
    <source>
        <dbReference type="ARBA" id="ARBA00023136"/>
    </source>
</evidence>
<dbReference type="InterPro" id="IPR010065">
    <property type="entry name" value="AA_ABC_transptr_permease_3TM"/>
</dbReference>
<evidence type="ECO:0000256" key="8">
    <source>
        <dbReference type="RuleBase" id="RU363032"/>
    </source>
</evidence>
<comment type="subcellular location">
    <subcellularLocation>
        <location evidence="1 8">Cell membrane</location>
        <topology evidence="1 8">Multi-pass membrane protein</topology>
    </subcellularLocation>
</comment>
<keyword evidence="5" id="KW-0029">Amino-acid transport</keyword>
<dbReference type="InterPro" id="IPR035906">
    <property type="entry name" value="MetI-like_sf"/>
</dbReference>
<feature type="transmembrane region" description="Helical" evidence="8">
    <location>
        <begin position="252"/>
        <end position="274"/>
    </location>
</feature>
<evidence type="ECO:0000256" key="3">
    <source>
        <dbReference type="ARBA" id="ARBA00022475"/>
    </source>
</evidence>
<evidence type="ECO:0000259" key="9">
    <source>
        <dbReference type="PROSITE" id="PS50928"/>
    </source>
</evidence>
<keyword evidence="3" id="KW-1003">Cell membrane</keyword>
<dbReference type="PROSITE" id="PS50928">
    <property type="entry name" value="ABC_TM1"/>
    <property type="match status" value="1"/>
</dbReference>
<evidence type="ECO:0000256" key="5">
    <source>
        <dbReference type="ARBA" id="ARBA00022970"/>
    </source>
</evidence>
<keyword evidence="2 8" id="KW-0813">Transport</keyword>
<comment type="similarity">
    <text evidence="8">Belongs to the binding-protein-dependent transport system permease family.</text>
</comment>
<reference evidence="10 11" key="1">
    <citation type="submission" date="2023-07" db="EMBL/GenBank/DDBJ databases">
        <title>Sequencing the genomes of 1000 actinobacteria strains.</title>
        <authorList>
            <person name="Klenk H.-P."/>
        </authorList>
    </citation>
    <scope>NUCLEOTIDE SEQUENCE [LARGE SCALE GENOMIC DNA]</scope>
    <source>
        <strain evidence="10 11">DSM 102162</strain>
    </source>
</reference>
<feature type="transmembrane region" description="Helical" evidence="8">
    <location>
        <begin position="14"/>
        <end position="36"/>
    </location>
</feature>
<evidence type="ECO:0000313" key="11">
    <source>
        <dbReference type="Proteomes" id="UP001235966"/>
    </source>
</evidence>
<dbReference type="Proteomes" id="UP001235966">
    <property type="component" value="Unassembled WGS sequence"/>
</dbReference>
<comment type="caution">
    <text evidence="10">The sequence shown here is derived from an EMBL/GenBank/DDBJ whole genome shotgun (WGS) entry which is preliminary data.</text>
</comment>
<evidence type="ECO:0000256" key="2">
    <source>
        <dbReference type="ARBA" id="ARBA00022448"/>
    </source>
</evidence>
<accession>A0ABT9N9Q0</accession>
<feature type="transmembrane region" description="Helical" evidence="8">
    <location>
        <begin position="94"/>
        <end position="116"/>
    </location>
</feature>
<organism evidence="10 11">
    <name type="scientific">Arcanobacterium wilhelmae</name>
    <dbReference type="NCBI Taxonomy" id="1803177"/>
    <lineage>
        <taxon>Bacteria</taxon>
        <taxon>Bacillati</taxon>
        <taxon>Actinomycetota</taxon>
        <taxon>Actinomycetes</taxon>
        <taxon>Actinomycetales</taxon>
        <taxon>Actinomycetaceae</taxon>
        <taxon>Arcanobacterium</taxon>
    </lineage>
</organism>
<dbReference type="PANTHER" id="PTHR30614">
    <property type="entry name" value="MEMBRANE COMPONENT OF AMINO ACID ABC TRANSPORTER"/>
    <property type="match status" value="1"/>
</dbReference>
<keyword evidence="7 8" id="KW-0472">Membrane</keyword>
<evidence type="ECO:0000256" key="1">
    <source>
        <dbReference type="ARBA" id="ARBA00004651"/>
    </source>
</evidence>
<keyword evidence="4 8" id="KW-0812">Transmembrane</keyword>
<proteinExistence type="inferred from homology"/>
<name>A0ABT9N9Q0_9ACTO</name>
<dbReference type="Gene3D" id="1.10.3720.10">
    <property type="entry name" value="MetI-like"/>
    <property type="match status" value="1"/>
</dbReference>
<dbReference type="CDD" id="cd06261">
    <property type="entry name" value="TM_PBP2"/>
    <property type="match status" value="1"/>
</dbReference>
<dbReference type="EMBL" id="JAUSQW010000001">
    <property type="protein sequence ID" value="MDP9800435.1"/>
    <property type="molecule type" value="Genomic_DNA"/>
</dbReference>
<dbReference type="InterPro" id="IPR000515">
    <property type="entry name" value="MetI-like"/>
</dbReference>
<gene>
    <name evidence="10" type="ORF">J2S49_000511</name>
</gene>
<dbReference type="RefSeq" id="WP_307014176.1">
    <property type="nucleotide sequence ID" value="NZ_JAUSQW010000001.1"/>
</dbReference>
<sequence>METKLIEAVPVRHWGRWVSAVVVGLLAVGLAYQVIVNPNFHWDVVAANLLAPDICQAVGFTLALTVGAMVLGVLLAVTMAVMRRSENPVLRGVATFYIWFFRGTPIYTQLIFWGLMGTLWPTMTFGIPFTSIEFFTVTPGNMFGGLNATMFFYAVVGLGVNEGAYLAEIVRSGLNSVDAGQEEAAKALGMSSGQVLRRVVLPQAMRVIVPPTGNETISMLKTTSLVTAVPLTLELTAITSAKGSSSFLPVPFLLVAAVWYLVITSILMVGQYYLEKYYGRGANRDAGKVGRRASAKAKVSRQAAITASGTTTDDPFIEYTP</sequence>
<dbReference type="Pfam" id="PF00528">
    <property type="entry name" value="BPD_transp_1"/>
    <property type="match status" value="1"/>
</dbReference>
<dbReference type="InterPro" id="IPR043429">
    <property type="entry name" value="ArtM/GltK/GlnP/TcyL/YhdX-like"/>
</dbReference>
<evidence type="ECO:0000313" key="10">
    <source>
        <dbReference type="EMBL" id="MDP9800435.1"/>
    </source>
</evidence>
<evidence type="ECO:0000256" key="6">
    <source>
        <dbReference type="ARBA" id="ARBA00022989"/>
    </source>
</evidence>
<evidence type="ECO:0000256" key="4">
    <source>
        <dbReference type="ARBA" id="ARBA00022692"/>
    </source>
</evidence>
<keyword evidence="11" id="KW-1185">Reference proteome</keyword>
<feature type="transmembrane region" description="Helical" evidence="8">
    <location>
        <begin position="56"/>
        <end position="82"/>
    </location>
</feature>
<keyword evidence="6 8" id="KW-1133">Transmembrane helix</keyword>
<dbReference type="NCBIfam" id="TIGR01726">
    <property type="entry name" value="HEQRo_perm_3TM"/>
    <property type="match status" value="1"/>
</dbReference>
<feature type="domain" description="ABC transmembrane type-1" evidence="9">
    <location>
        <begin position="58"/>
        <end position="271"/>
    </location>
</feature>
<dbReference type="SUPFAM" id="SSF161098">
    <property type="entry name" value="MetI-like"/>
    <property type="match status" value="1"/>
</dbReference>